<dbReference type="AlphaFoldDB" id="A0A364K480"/>
<dbReference type="EMBL" id="QJKK01000005">
    <property type="protein sequence ID" value="RAL24069.1"/>
    <property type="molecule type" value="Genomic_DNA"/>
</dbReference>
<evidence type="ECO:0000313" key="1">
    <source>
        <dbReference type="EMBL" id="RAL24069.1"/>
    </source>
</evidence>
<organism evidence="1 2">
    <name type="scientific">Thermoflavimicrobium daqui</name>
    <dbReference type="NCBI Taxonomy" id="2137476"/>
    <lineage>
        <taxon>Bacteria</taxon>
        <taxon>Bacillati</taxon>
        <taxon>Bacillota</taxon>
        <taxon>Bacilli</taxon>
        <taxon>Bacillales</taxon>
        <taxon>Thermoactinomycetaceae</taxon>
        <taxon>Thermoflavimicrobium</taxon>
    </lineage>
</organism>
<sequence length="98" mass="11398">MRNCRNTILPRNQMLIELLGKDVLLTMESNQLNILGQTFRPIFTGKLIKVTDGFITLYPVIIKMNNAPFHRFPTPLHFPIEKISMFVPFNPETRFPIP</sequence>
<dbReference type="OrthoDB" id="2655130at2"/>
<accession>A0A364K480</accession>
<evidence type="ECO:0000313" key="2">
    <source>
        <dbReference type="Proteomes" id="UP000251213"/>
    </source>
</evidence>
<dbReference type="Proteomes" id="UP000251213">
    <property type="component" value="Unassembled WGS sequence"/>
</dbReference>
<gene>
    <name evidence="1" type="ORF">DL897_10255</name>
</gene>
<comment type="caution">
    <text evidence="1">The sequence shown here is derived from an EMBL/GenBank/DDBJ whole genome shotgun (WGS) entry which is preliminary data.</text>
</comment>
<reference evidence="1 2" key="1">
    <citation type="submission" date="2018-06" db="EMBL/GenBank/DDBJ databases">
        <title>Thermoflavimicrobium daqus sp. nov., a thermophilic microbe isolated from Moutai-flavour Daqu.</title>
        <authorList>
            <person name="Wang X."/>
            <person name="Zhou H."/>
        </authorList>
    </citation>
    <scope>NUCLEOTIDE SEQUENCE [LARGE SCALE GENOMIC DNA]</scope>
    <source>
        <strain evidence="1 2">FBKL4.011</strain>
    </source>
</reference>
<keyword evidence="2" id="KW-1185">Reference proteome</keyword>
<proteinExistence type="predicted"/>
<protein>
    <submittedName>
        <fullName evidence="1">Uncharacterized protein</fullName>
    </submittedName>
</protein>
<name>A0A364K480_9BACL</name>
<reference evidence="1 2" key="2">
    <citation type="submission" date="2018-06" db="EMBL/GenBank/DDBJ databases">
        <authorList>
            <person name="Zhirakovskaya E."/>
        </authorList>
    </citation>
    <scope>NUCLEOTIDE SEQUENCE [LARGE SCALE GENOMIC DNA]</scope>
    <source>
        <strain evidence="1 2">FBKL4.011</strain>
    </source>
</reference>